<name>A0A9W8EL42_9FUNG</name>
<dbReference type="Proteomes" id="UP001150907">
    <property type="component" value="Unassembled WGS sequence"/>
</dbReference>
<dbReference type="AlphaFoldDB" id="A0A9W8EL42"/>
<dbReference type="EMBL" id="JANBQF010000026">
    <property type="protein sequence ID" value="KAJ2007451.1"/>
    <property type="molecule type" value="Genomic_DNA"/>
</dbReference>
<feature type="transmembrane region" description="Helical" evidence="2">
    <location>
        <begin position="346"/>
        <end position="367"/>
    </location>
</feature>
<protein>
    <submittedName>
        <fullName evidence="3">Uncharacterized protein</fullName>
    </submittedName>
</protein>
<dbReference type="Gene3D" id="2.30.29.30">
    <property type="entry name" value="Pleckstrin-homology domain (PH domain)/Phosphotyrosine-binding domain (PTB)"/>
    <property type="match status" value="1"/>
</dbReference>
<keyword evidence="2" id="KW-0812">Transmembrane</keyword>
<keyword evidence="2" id="KW-0472">Membrane</keyword>
<reference evidence="3" key="1">
    <citation type="submission" date="2022-07" db="EMBL/GenBank/DDBJ databases">
        <title>Phylogenomic reconstructions and comparative analyses of Kickxellomycotina fungi.</title>
        <authorList>
            <person name="Reynolds N.K."/>
            <person name="Stajich J.E."/>
            <person name="Barry K."/>
            <person name="Grigoriev I.V."/>
            <person name="Crous P."/>
            <person name="Smith M.E."/>
        </authorList>
    </citation>
    <scope>NUCLEOTIDE SEQUENCE</scope>
    <source>
        <strain evidence="3">IMI 214461</strain>
    </source>
</reference>
<sequence length="370" mass="40180">MTVADMSMRLARPPLSAAEAQRLRRRAYSYDDRHAESISQTLLLASIAYPPAVDCAPSSPPAISKSAARLLQTFPDMADEAPELCSFVCALDHAGLRWYGRIFVARSCLCFAGTGILLGASPSSQQLLAATQWQPSSTTLASYSGSESLGKPATGRPWRKTSFKISYCDITRVSKELTMGMWPNAMTVATTHRHYIFTNFLRRDRAHHCLTSAWNHCLARAKPERPLPLLPEPRKAQAWSQPATPKLSLQRPKPPPVHLDPADGHRARPDASLLLASDSNTCESESTVCDLSPARDLVFPPAQAIQTCRRPNEAQPPSPPAAWHAGGLGIARVASRHPYGYSHHTLFLLAMLAAFGLLLALGAAPAGHGR</sequence>
<accession>A0A9W8EL42</accession>
<keyword evidence="2" id="KW-1133">Transmembrane helix</keyword>
<proteinExistence type="predicted"/>
<organism evidence="3 4">
    <name type="scientific">Coemansia thaxteri</name>
    <dbReference type="NCBI Taxonomy" id="2663907"/>
    <lineage>
        <taxon>Eukaryota</taxon>
        <taxon>Fungi</taxon>
        <taxon>Fungi incertae sedis</taxon>
        <taxon>Zoopagomycota</taxon>
        <taxon>Kickxellomycotina</taxon>
        <taxon>Kickxellomycetes</taxon>
        <taxon>Kickxellales</taxon>
        <taxon>Kickxellaceae</taxon>
        <taxon>Coemansia</taxon>
    </lineage>
</organism>
<keyword evidence="4" id="KW-1185">Reference proteome</keyword>
<dbReference type="InterPro" id="IPR011993">
    <property type="entry name" value="PH-like_dom_sf"/>
</dbReference>
<evidence type="ECO:0000313" key="4">
    <source>
        <dbReference type="Proteomes" id="UP001150907"/>
    </source>
</evidence>
<evidence type="ECO:0000313" key="3">
    <source>
        <dbReference type="EMBL" id="KAJ2007451.1"/>
    </source>
</evidence>
<evidence type="ECO:0000256" key="1">
    <source>
        <dbReference type="SAM" id="MobiDB-lite"/>
    </source>
</evidence>
<gene>
    <name evidence="3" type="ORF">H4R26_000776</name>
</gene>
<evidence type="ECO:0000256" key="2">
    <source>
        <dbReference type="SAM" id="Phobius"/>
    </source>
</evidence>
<feature type="region of interest" description="Disordered" evidence="1">
    <location>
        <begin position="228"/>
        <end position="257"/>
    </location>
</feature>
<comment type="caution">
    <text evidence="3">The sequence shown here is derived from an EMBL/GenBank/DDBJ whole genome shotgun (WGS) entry which is preliminary data.</text>
</comment>
<dbReference type="OrthoDB" id="2162691at2759"/>